<name>A0A512E455_9PROT</name>
<evidence type="ECO:0000313" key="1">
    <source>
        <dbReference type="EMBL" id="GEO43485.1"/>
    </source>
</evidence>
<dbReference type="EMBL" id="BJYZ01000091">
    <property type="protein sequence ID" value="GEO43485.1"/>
    <property type="molecule type" value="Genomic_DNA"/>
</dbReference>
<comment type="caution">
    <text evidence="1">The sequence shown here is derived from an EMBL/GenBank/DDBJ whole genome shotgun (WGS) entry which is preliminary data.</text>
</comment>
<proteinExistence type="predicted"/>
<gene>
    <name evidence="1" type="ORF">SAE02_76330</name>
</gene>
<evidence type="ECO:0000313" key="2">
    <source>
        <dbReference type="Proteomes" id="UP000321523"/>
    </source>
</evidence>
<protein>
    <submittedName>
        <fullName evidence="1">Uncharacterized protein</fullName>
    </submittedName>
</protein>
<accession>A0A512E455</accession>
<dbReference type="Proteomes" id="UP000321523">
    <property type="component" value="Unassembled WGS sequence"/>
</dbReference>
<organism evidence="1 2">
    <name type="scientific">Skermanella aerolata</name>
    <dbReference type="NCBI Taxonomy" id="393310"/>
    <lineage>
        <taxon>Bacteria</taxon>
        <taxon>Pseudomonadati</taxon>
        <taxon>Pseudomonadota</taxon>
        <taxon>Alphaproteobacteria</taxon>
        <taxon>Rhodospirillales</taxon>
        <taxon>Azospirillaceae</taxon>
        <taxon>Skermanella</taxon>
    </lineage>
</organism>
<dbReference type="AlphaFoldDB" id="A0A512E455"/>
<sequence>MSISDGISGSQAEAPVREAVQRYSPTGFIFLFGILSDGTLTGDTRQAPEADSSAPGVALRVDAAVRHRSSACRLTGQREHCRCGWNSLSGSLIQMAGMAWASAWRNASAKACVTGALLELKVCNYRLFRRPAGCDRLSG</sequence>
<reference evidence="1 2" key="1">
    <citation type="submission" date="2019-07" db="EMBL/GenBank/DDBJ databases">
        <title>Whole genome shotgun sequence of Skermanella aerolata NBRC 106429.</title>
        <authorList>
            <person name="Hosoyama A."/>
            <person name="Uohara A."/>
            <person name="Ohji S."/>
            <person name="Ichikawa N."/>
        </authorList>
    </citation>
    <scope>NUCLEOTIDE SEQUENCE [LARGE SCALE GENOMIC DNA]</scope>
    <source>
        <strain evidence="1 2">NBRC 106429</strain>
    </source>
</reference>
<keyword evidence="2" id="KW-1185">Reference proteome</keyword>